<sequence>MHGLVCGLLAASATEDMAAAIRARDLTVSWLRWNYSGDVLEDDDLGRLLLRAGAVGQRYCLVQGHGHILIEHAGPNGGKARSAFQALEDWTRTHDFTFAGIADRCLLVDLAAWQRNGMPSVDAAPPLPFGADLDSHLLDLGADLGAGGAFLSFLDAMCEKAGRGVFVLNYESYEDVEEVPPGFRGPVSTLYCVAAGLKPNRILETHGIGRTSRVVFFDYSRQALDFRRRLDADWDGYDYPTYLRTAFARRDGAHYYLWPGADAGNMDWTELERLWTAELARWGGAEAFAAHWRRYRNLHHEYRFCNILDPHDLLAWIRDEPGAVIWWSNAFSTIYSARHHGLKDKRRLYEDWIGRLAERAPGLFLYGSDHSNSSVNGLTARDYRDGYFTRGGDPLLSRSFHRHAIRF</sequence>
<evidence type="ECO:0000313" key="2">
    <source>
        <dbReference type="Proteomes" id="UP000233293"/>
    </source>
</evidence>
<dbReference type="OrthoDB" id="8477563at2"/>
<keyword evidence="2" id="KW-1185">Reference proteome</keyword>
<dbReference type="AlphaFoldDB" id="A0A2N3PUI6"/>
<dbReference type="Proteomes" id="UP000233293">
    <property type="component" value="Unassembled WGS sequence"/>
</dbReference>
<gene>
    <name evidence="1" type="ORF">CWS72_13220</name>
</gene>
<comment type="caution">
    <text evidence="1">The sequence shown here is derived from an EMBL/GenBank/DDBJ whole genome shotgun (WGS) entry which is preliminary data.</text>
</comment>
<reference evidence="2" key="1">
    <citation type="submission" date="2017-12" db="EMBL/GenBank/DDBJ databases">
        <title>Draft genome sequence of Telmatospirillum siberiense 26-4b1T, an acidotolerant peatland alphaproteobacterium potentially involved in sulfur cycling.</title>
        <authorList>
            <person name="Hausmann B."/>
            <person name="Pjevac P."/>
            <person name="Schreck K."/>
            <person name="Herbold C.W."/>
            <person name="Daims H."/>
            <person name="Wagner M."/>
            <person name="Pester M."/>
            <person name="Loy A."/>
        </authorList>
    </citation>
    <scope>NUCLEOTIDE SEQUENCE [LARGE SCALE GENOMIC DNA]</scope>
    <source>
        <strain evidence="2">26-4b1</strain>
    </source>
</reference>
<dbReference type="RefSeq" id="WP_101251087.1">
    <property type="nucleotide sequence ID" value="NZ_PIUM01000014.1"/>
</dbReference>
<accession>A0A2N3PUI6</accession>
<proteinExistence type="predicted"/>
<protein>
    <submittedName>
        <fullName evidence="1">Uncharacterized protein</fullName>
    </submittedName>
</protein>
<evidence type="ECO:0000313" key="1">
    <source>
        <dbReference type="EMBL" id="PKU24056.1"/>
    </source>
</evidence>
<dbReference type="EMBL" id="PIUM01000014">
    <property type="protein sequence ID" value="PKU24056.1"/>
    <property type="molecule type" value="Genomic_DNA"/>
</dbReference>
<name>A0A2N3PUI6_9PROT</name>
<organism evidence="1 2">
    <name type="scientific">Telmatospirillum siberiense</name>
    <dbReference type="NCBI Taxonomy" id="382514"/>
    <lineage>
        <taxon>Bacteria</taxon>
        <taxon>Pseudomonadati</taxon>
        <taxon>Pseudomonadota</taxon>
        <taxon>Alphaproteobacteria</taxon>
        <taxon>Rhodospirillales</taxon>
        <taxon>Rhodospirillaceae</taxon>
        <taxon>Telmatospirillum</taxon>
    </lineage>
</organism>